<reference evidence="3 6" key="2">
    <citation type="submission" date="2015-04" db="EMBL/GenBank/DDBJ databases">
        <title>Genome sequence of Mycobacterium obuense UC1.</title>
        <authorList>
            <person name="Greninger A.L."/>
            <person name="Cunningham G."/>
            <person name="Chiu C.Y."/>
            <person name="Miller S."/>
        </authorList>
    </citation>
    <scope>NUCLEOTIDE SEQUENCE [LARGE SCALE GENOMIC DNA]</scope>
    <source>
        <strain evidence="3 6">UC1</strain>
    </source>
</reference>
<dbReference type="STRING" id="1807.MOBUDSM44075_00510"/>
<dbReference type="Proteomes" id="UP000294952">
    <property type="component" value="Unassembled WGS sequence"/>
</dbReference>
<evidence type="ECO:0000313" key="5">
    <source>
        <dbReference type="EMBL" id="TDL06450.1"/>
    </source>
</evidence>
<evidence type="ECO:0000259" key="2">
    <source>
        <dbReference type="PROSITE" id="PS50846"/>
    </source>
</evidence>
<dbReference type="EMBL" id="JYNU01000003">
    <property type="protein sequence ID" value="KMO81283.1"/>
    <property type="molecule type" value="Genomic_DNA"/>
</dbReference>
<sequence>MSTTTIAVEGMTCAGCASSVRAELSHLPGVSDVSIDLAGGTVTIASIRPVDPDAVRAAVEEAGYQLAS</sequence>
<evidence type="ECO:0000313" key="6">
    <source>
        <dbReference type="Proteomes" id="UP000034150"/>
    </source>
</evidence>
<dbReference type="RefSeq" id="WP_046362632.1">
    <property type="nucleotide sequence ID" value="NZ_CALTXN010000019.1"/>
</dbReference>
<protein>
    <submittedName>
        <fullName evidence="3">Cation-transporting ATPase</fullName>
    </submittedName>
    <submittedName>
        <fullName evidence="4">Copper chaperone CopZ</fullName>
    </submittedName>
    <submittedName>
        <fullName evidence="5">Heavy-metal-associated domain-containing protein</fullName>
    </submittedName>
</protein>
<dbReference type="Pfam" id="PF00403">
    <property type="entry name" value="HMA"/>
    <property type="match status" value="1"/>
</dbReference>
<comment type="caution">
    <text evidence="4">The sequence shown here is derived from an EMBL/GenBank/DDBJ whole genome shotgun (WGS) entry which is preliminary data.</text>
</comment>
<dbReference type="InterPro" id="IPR036163">
    <property type="entry name" value="HMA_dom_sf"/>
</dbReference>
<proteinExistence type="predicted"/>
<dbReference type="CDD" id="cd00371">
    <property type="entry name" value="HMA"/>
    <property type="match status" value="1"/>
</dbReference>
<keyword evidence="6" id="KW-1185">Reference proteome</keyword>
<dbReference type="EMBL" id="SDLP01000005">
    <property type="protein sequence ID" value="TDL06450.1"/>
    <property type="molecule type" value="Genomic_DNA"/>
</dbReference>
<dbReference type="Proteomes" id="UP000034150">
    <property type="component" value="Unassembled WGS sequence"/>
</dbReference>
<evidence type="ECO:0000313" key="4">
    <source>
        <dbReference type="EMBL" id="KMO81283.1"/>
    </source>
</evidence>
<evidence type="ECO:0000313" key="3">
    <source>
        <dbReference type="EMBL" id="KKF02355.1"/>
    </source>
</evidence>
<organism evidence="4 7">
    <name type="scientific">Mycolicibacterium obuense</name>
    <dbReference type="NCBI Taxonomy" id="1807"/>
    <lineage>
        <taxon>Bacteria</taxon>
        <taxon>Bacillati</taxon>
        <taxon>Actinomycetota</taxon>
        <taxon>Actinomycetes</taxon>
        <taxon>Mycobacteriales</taxon>
        <taxon>Mycobacteriaceae</taxon>
        <taxon>Mycolicibacterium</taxon>
    </lineage>
</organism>
<evidence type="ECO:0000313" key="8">
    <source>
        <dbReference type="Proteomes" id="UP000294952"/>
    </source>
</evidence>
<dbReference type="InterPro" id="IPR017969">
    <property type="entry name" value="Heavy-metal-associated_CS"/>
</dbReference>
<accession>A0A0J6WGX4</accession>
<evidence type="ECO:0000256" key="1">
    <source>
        <dbReference type="ARBA" id="ARBA00022723"/>
    </source>
</evidence>
<dbReference type="Gene3D" id="3.30.70.100">
    <property type="match status" value="1"/>
</dbReference>
<dbReference type="PROSITE" id="PS50846">
    <property type="entry name" value="HMA_2"/>
    <property type="match status" value="1"/>
</dbReference>
<gene>
    <name evidence="4" type="primary">copZ_1</name>
    <name evidence="5" type="ORF">EUA04_17170</name>
    <name evidence="4" type="ORF">MOBUDSM44075_00510</name>
    <name evidence="3" type="ORF">WN67_08725</name>
</gene>
<dbReference type="AlphaFoldDB" id="A0A0J6WGX4"/>
<feature type="domain" description="HMA" evidence="2">
    <location>
        <begin position="2"/>
        <end position="67"/>
    </location>
</feature>
<dbReference type="EMBL" id="LAUZ02000031">
    <property type="protein sequence ID" value="KKF02355.1"/>
    <property type="molecule type" value="Genomic_DNA"/>
</dbReference>
<reference evidence="4 7" key="1">
    <citation type="journal article" date="2015" name="Genome Biol. Evol.">
        <title>Characterization of Three Mycobacterium spp. with Potential Use in Bioremediation by Genome Sequencing and Comparative Genomics.</title>
        <authorList>
            <person name="Das S."/>
            <person name="Pettersson B.M."/>
            <person name="Behra P.R."/>
            <person name="Ramesh M."/>
            <person name="Dasgupta S."/>
            <person name="Bhattacharya A."/>
            <person name="Kirsebom L.A."/>
        </authorList>
    </citation>
    <scope>NUCLEOTIDE SEQUENCE [LARGE SCALE GENOMIC DNA]</scope>
    <source>
        <strain evidence="4 7">DSM 44075</strain>
    </source>
</reference>
<dbReference type="PATRIC" id="fig|1807.13.peg.2991"/>
<dbReference type="GO" id="GO:0046872">
    <property type="term" value="F:metal ion binding"/>
    <property type="evidence" value="ECO:0007669"/>
    <property type="project" value="UniProtKB-KW"/>
</dbReference>
<dbReference type="Proteomes" id="UP000036313">
    <property type="component" value="Unassembled WGS sequence"/>
</dbReference>
<evidence type="ECO:0000313" key="7">
    <source>
        <dbReference type="Proteomes" id="UP000036313"/>
    </source>
</evidence>
<dbReference type="InterPro" id="IPR006121">
    <property type="entry name" value="HMA_dom"/>
</dbReference>
<dbReference type="FunFam" id="3.30.70.100:FF:000001">
    <property type="entry name" value="ATPase copper transporting beta"/>
    <property type="match status" value="1"/>
</dbReference>
<name>A0A0J6WGX4_9MYCO</name>
<reference evidence="5 8" key="3">
    <citation type="submission" date="2019-01" db="EMBL/GenBank/DDBJ databases">
        <title>High-quality-draft genome sequences of five non-tuberculosis mycobacteriaceae isolated from a nosocomial environment.</title>
        <authorList>
            <person name="Tiago I."/>
            <person name="Alarico S."/>
            <person name="Pereira S.G."/>
            <person name="Coelho C."/>
            <person name="Maranha A."/>
            <person name="Empadinhas N."/>
        </authorList>
    </citation>
    <scope>NUCLEOTIDE SEQUENCE [LARGE SCALE GENOMIC DNA]</scope>
    <source>
        <strain evidence="5 8">22DIII</strain>
    </source>
</reference>
<dbReference type="PROSITE" id="PS01047">
    <property type="entry name" value="HMA_1"/>
    <property type="match status" value="1"/>
</dbReference>
<dbReference type="SUPFAM" id="SSF55008">
    <property type="entry name" value="HMA, heavy metal-associated domain"/>
    <property type="match status" value="1"/>
</dbReference>
<keyword evidence="1" id="KW-0479">Metal-binding</keyword>
<dbReference type="OrthoDB" id="9813965at2"/>